<feature type="transmembrane region" description="Helical" evidence="1">
    <location>
        <begin position="50"/>
        <end position="69"/>
    </location>
</feature>
<feature type="transmembrane region" description="Helical" evidence="1">
    <location>
        <begin position="146"/>
        <end position="165"/>
    </location>
</feature>
<feature type="transmembrane region" description="Helical" evidence="1">
    <location>
        <begin position="199"/>
        <end position="217"/>
    </location>
</feature>
<accession>M1E550</accession>
<evidence type="ECO:0008006" key="4">
    <source>
        <dbReference type="Google" id="ProtNLM"/>
    </source>
</evidence>
<dbReference type="STRING" id="747365.Thena_0380"/>
<dbReference type="HOGENOM" id="CLU_070268_0_1_9"/>
<dbReference type="Pfam" id="PF03988">
    <property type="entry name" value="DUF347"/>
    <property type="match status" value="4"/>
</dbReference>
<keyword evidence="1" id="KW-1133">Transmembrane helix</keyword>
<evidence type="ECO:0000313" key="3">
    <source>
        <dbReference type="Proteomes" id="UP000011765"/>
    </source>
</evidence>
<evidence type="ECO:0000313" key="2">
    <source>
        <dbReference type="EMBL" id="AEE14026.1"/>
    </source>
</evidence>
<dbReference type="AlphaFoldDB" id="M1E550"/>
<feature type="transmembrane region" description="Helical" evidence="1">
    <location>
        <begin position="20"/>
        <end position="38"/>
    </location>
</feature>
<evidence type="ECO:0000256" key="1">
    <source>
        <dbReference type="SAM" id="Phobius"/>
    </source>
</evidence>
<name>M1E550_9BACT</name>
<dbReference type="eggNOG" id="COG4705">
    <property type="taxonomic scope" value="Bacteria"/>
</dbReference>
<dbReference type="OrthoDB" id="9794709at2"/>
<feature type="transmembrane region" description="Helical" evidence="1">
    <location>
        <begin position="171"/>
        <end position="192"/>
    </location>
</feature>
<dbReference type="KEGG" id="tnr:Thena_0380"/>
<dbReference type="Proteomes" id="UP000011765">
    <property type="component" value="Chromosome"/>
</dbReference>
<reference evidence="2 3" key="1">
    <citation type="submission" date="2011-04" db="EMBL/GenBank/DDBJ databases">
        <title>The complete genome of Thermodesulfobium narugense DSM 14796.</title>
        <authorList>
            <consortium name="US DOE Joint Genome Institute (JGI-PGF)"/>
            <person name="Lucas S."/>
            <person name="Han J."/>
            <person name="Lapidus A."/>
            <person name="Bruce D."/>
            <person name="Goodwin L."/>
            <person name="Pitluck S."/>
            <person name="Peters L."/>
            <person name="Kyrpides N."/>
            <person name="Mavromatis K."/>
            <person name="Pagani I."/>
            <person name="Ivanova N."/>
            <person name="Ovchinnikova G."/>
            <person name="Zhang X."/>
            <person name="Saunders L."/>
            <person name="Detter J.C."/>
            <person name="Tapia R."/>
            <person name="Han C."/>
            <person name="Land M."/>
            <person name="Hauser L."/>
            <person name="Markowitz V."/>
            <person name="Cheng J.-F."/>
            <person name="Hugenholtz P."/>
            <person name="Woyke T."/>
            <person name="Wu D."/>
            <person name="Spring S."/>
            <person name="Schroeder M."/>
            <person name="Brambilla E."/>
            <person name="Klenk H.-P."/>
            <person name="Eisen J.A."/>
        </authorList>
    </citation>
    <scope>NUCLEOTIDE SEQUENCE [LARGE SCALE GENOMIC DNA]</scope>
    <source>
        <strain evidence="2 3">DSM 14796</strain>
    </source>
</reference>
<gene>
    <name evidence="2" type="ORF">Thena_0380</name>
</gene>
<feature type="transmembrane region" description="Helical" evidence="1">
    <location>
        <begin position="81"/>
        <end position="100"/>
    </location>
</feature>
<sequence>MGENLKSESESFAKRIFNKVPEVTIFFWIIKILCTTVGETAADFLNVHMGFGLTKTSIVMSALLLVFLYFQFKAREYVPKIYWMVVVLISVVGTLITDNLSDNLGVPLEISTFVFTILLIATFLIWYYKERTLSIHSIFTIRREAFYWLAILFTFSLGTAAGDLIAETLKLGYFLSAIMFGSMIAIITLLYYKFNLNSVLAFWLAYILTRPLGATIGDLMSQAKNLGGLGLGTVTTSAIFLTLILMLVIYLAKTGIDKKVVPAEEVTFEEFIATEEAMEREEI</sequence>
<feature type="transmembrane region" description="Helical" evidence="1">
    <location>
        <begin position="229"/>
        <end position="252"/>
    </location>
</feature>
<keyword evidence="1" id="KW-0812">Transmembrane</keyword>
<dbReference type="EMBL" id="CP002690">
    <property type="protein sequence ID" value="AEE14026.1"/>
    <property type="molecule type" value="Genomic_DNA"/>
</dbReference>
<dbReference type="RefSeq" id="WP_013755755.1">
    <property type="nucleotide sequence ID" value="NC_015499.1"/>
</dbReference>
<feature type="transmembrane region" description="Helical" evidence="1">
    <location>
        <begin position="106"/>
        <end position="126"/>
    </location>
</feature>
<proteinExistence type="predicted"/>
<organism evidence="2 3">
    <name type="scientific">Thermodesulfobium narugense DSM 14796</name>
    <dbReference type="NCBI Taxonomy" id="747365"/>
    <lineage>
        <taxon>Bacteria</taxon>
        <taxon>Pseudomonadati</taxon>
        <taxon>Thermodesulfobiota</taxon>
        <taxon>Thermodesulfobiia</taxon>
        <taxon>Thermodesulfobiales</taxon>
        <taxon>Thermodesulfobiaceae</taxon>
        <taxon>Thermodesulfobium</taxon>
    </lineage>
</organism>
<keyword evidence="3" id="KW-1185">Reference proteome</keyword>
<protein>
    <recommendedName>
        <fullName evidence="4">Membrane-anchored protein</fullName>
    </recommendedName>
</protein>
<keyword evidence="1" id="KW-0472">Membrane</keyword>
<dbReference type="InterPro" id="IPR007136">
    <property type="entry name" value="DUF347"/>
</dbReference>